<protein>
    <submittedName>
        <fullName evidence="2">Nucleoside/nucleotide kinase family protein</fullName>
    </submittedName>
</protein>
<dbReference type="NCBIfam" id="NF006743">
    <property type="entry name" value="PRK09270.1-2"/>
    <property type="match status" value="1"/>
</dbReference>
<name>A0A846Y7F7_9NOCA</name>
<accession>A0A846Y7F7</accession>
<dbReference type="Pfam" id="PF00485">
    <property type="entry name" value="PRK"/>
    <property type="match status" value="1"/>
</dbReference>
<evidence type="ECO:0000313" key="3">
    <source>
        <dbReference type="Proteomes" id="UP000565711"/>
    </source>
</evidence>
<sequence>MTTPDDECSVDELATWLAHRLPGDRRYLLGIAGPPAAGKSTLSERLALALTQREGVAAQIAPMDGFHMTSQRLSDVGALDRKGEPDTFDVDGFVTALAALRSVRAGVVVRWPAFDRVLDDPVPEAITFAHQRVAVVEGNYLLLRQSGWSEVRDLLDEVWYLDADDTVLERRLLDRHLAGGRTPERAKAKVADSDMVNARLVASTREHADVVLRESQGAYVLLGHRT</sequence>
<dbReference type="GO" id="GO:0005524">
    <property type="term" value="F:ATP binding"/>
    <property type="evidence" value="ECO:0007669"/>
    <property type="project" value="InterPro"/>
</dbReference>
<organism evidence="2 3">
    <name type="scientific">Nocardia vermiculata</name>
    <dbReference type="NCBI Taxonomy" id="257274"/>
    <lineage>
        <taxon>Bacteria</taxon>
        <taxon>Bacillati</taxon>
        <taxon>Actinomycetota</taxon>
        <taxon>Actinomycetes</taxon>
        <taxon>Mycobacteriales</taxon>
        <taxon>Nocardiaceae</taxon>
        <taxon>Nocardia</taxon>
    </lineage>
</organism>
<keyword evidence="2" id="KW-0808">Transferase</keyword>
<gene>
    <name evidence="2" type="ORF">HGA08_26800</name>
</gene>
<dbReference type="RefSeq" id="WP_067879768.1">
    <property type="nucleotide sequence ID" value="NZ_JAAXOP010000021.1"/>
</dbReference>
<dbReference type="SUPFAM" id="SSF52540">
    <property type="entry name" value="P-loop containing nucleoside triphosphate hydrolases"/>
    <property type="match status" value="1"/>
</dbReference>
<dbReference type="Gene3D" id="3.40.50.300">
    <property type="entry name" value="P-loop containing nucleotide triphosphate hydrolases"/>
    <property type="match status" value="3"/>
</dbReference>
<feature type="domain" description="Phosphoribulokinase/uridine kinase" evidence="1">
    <location>
        <begin position="29"/>
        <end position="212"/>
    </location>
</feature>
<dbReference type="EMBL" id="JAAXOP010000021">
    <property type="protein sequence ID" value="NKY53810.1"/>
    <property type="molecule type" value="Genomic_DNA"/>
</dbReference>
<evidence type="ECO:0000259" key="1">
    <source>
        <dbReference type="Pfam" id="PF00485"/>
    </source>
</evidence>
<evidence type="ECO:0000313" key="2">
    <source>
        <dbReference type="EMBL" id="NKY53810.1"/>
    </source>
</evidence>
<proteinExistence type="predicted"/>
<dbReference type="PANTHER" id="PTHR10285">
    <property type="entry name" value="URIDINE KINASE"/>
    <property type="match status" value="1"/>
</dbReference>
<dbReference type="Proteomes" id="UP000565711">
    <property type="component" value="Unassembled WGS sequence"/>
</dbReference>
<keyword evidence="3" id="KW-1185">Reference proteome</keyword>
<dbReference type="AlphaFoldDB" id="A0A846Y7F7"/>
<dbReference type="InterPro" id="IPR006083">
    <property type="entry name" value="PRK/URK"/>
</dbReference>
<dbReference type="InterPro" id="IPR027417">
    <property type="entry name" value="P-loop_NTPase"/>
</dbReference>
<dbReference type="GO" id="GO:0016301">
    <property type="term" value="F:kinase activity"/>
    <property type="evidence" value="ECO:0007669"/>
    <property type="project" value="UniProtKB-KW"/>
</dbReference>
<keyword evidence="2" id="KW-0418">Kinase</keyword>
<comment type="caution">
    <text evidence="2">The sequence shown here is derived from an EMBL/GenBank/DDBJ whole genome shotgun (WGS) entry which is preliminary data.</text>
</comment>
<reference evidence="2 3" key="1">
    <citation type="submission" date="2020-04" db="EMBL/GenBank/DDBJ databases">
        <title>MicrobeNet Type strains.</title>
        <authorList>
            <person name="Nicholson A.C."/>
        </authorList>
    </citation>
    <scope>NUCLEOTIDE SEQUENCE [LARGE SCALE GENOMIC DNA]</scope>
    <source>
        <strain evidence="2 3">JCM 12354</strain>
    </source>
</reference>